<dbReference type="EMBL" id="OKRB01000001">
    <property type="protein sequence ID" value="SPE17399.1"/>
    <property type="molecule type" value="Genomic_DNA"/>
</dbReference>
<dbReference type="AlphaFoldDB" id="A0A2N9L2E6"/>
<evidence type="ECO:0000313" key="2">
    <source>
        <dbReference type="Proteomes" id="UP000239735"/>
    </source>
</evidence>
<proteinExistence type="predicted"/>
<dbReference type="Pfam" id="PF10282">
    <property type="entry name" value="Lactonase"/>
    <property type="match status" value="1"/>
</dbReference>
<protein>
    <submittedName>
        <fullName evidence="1">40-residue YVTN family beta-propeller repeat protein</fullName>
    </submittedName>
</protein>
<dbReference type="InterPro" id="IPR051200">
    <property type="entry name" value="Host-pathogen_enzymatic-act"/>
</dbReference>
<dbReference type="Gene3D" id="2.130.10.10">
    <property type="entry name" value="YVTN repeat-like/Quinoprotein amine dehydrogenase"/>
    <property type="match status" value="1"/>
</dbReference>
<dbReference type="Proteomes" id="UP000239735">
    <property type="component" value="Unassembled WGS sequence"/>
</dbReference>
<dbReference type="InterPro" id="IPR011048">
    <property type="entry name" value="Haem_d1_sf"/>
</dbReference>
<gene>
    <name evidence="1" type="ORF">SBA5_10085</name>
</gene>
<dbReference type="InterPro" id="IPR015943">
    <property type="entry name" value="WD40/YVTN_repeat-like_dom_sf"/>
</dbReference>
<organism evidence="1 2">
    <name type="scientific">Candidatus Sulfuritelmatomonas gaucii</name>
    <dbReference type="NCBI Taxonomy" id="2043161"/>
    <lineage>
        <taxon>Bacteria</taxon>
        <taxon>Pseudomonadati</taxon>
        <taxon>Acidobacteriota</taxon>
        <taxon>Terriglobia</taxon>
        <taxon>Terriglobales</taxon>
        <taxon>Acidobacteriaceae</taxon>
        <taxon>Candidatus Sulfuritelmatomonas</taxon>
    </lineage>
</organism>
<sequence length="207" mass="21551">MPVPRSGRARAAFGGCPGAAGVVILPDSTKAFVPCSGGHQVMVIALAQSDAHPAEPDRLETLMDVGRAPVQLALKPDGGEIFASNSLSDSVSEIYDSSDEVGDTYLIGNQPVFGLVSRDNLLYVANEHSQEVTVYSIDDGKRIGSIHVGDGPAALAFSAAGHLLFVADSRSGDVAVVRTADLNRVAFTLLPAGRNPNAIVDKAFKLP</sequence>
<dbReference type="PANTHER" id="PTHR47197:SF3">
    <property type="entry name" value="DIHYDRO-HEME D1 DEHYDROGENASE"/>
    <property type="match status" value="1"/>
</dbReference>
<dbReference type="SUPFAM" id="SSF51004">
    <property type="entry name" value="C-terminal (heme d1) domain of cytochrome cd1-nitrite reductase"/>
    <property type="match status" value="1"/>
</dbReference>
<name>A0A2N9L2E6_9BACT</name>
<accession>A0A2N9L2E6</accession>
<evidence type="ECO:0000313" key="1">
    <source>
        <dbReference type="EMBL" id="SPE17399.1"/>
    </source>
</evidence>
<reference evidence="2" key="1">
    <citation type="submission" date="2018-02" db="EMBL/GenBank/DDBJ databases">
        <authorList>
            <person name="Hausmann B."/>
        </authorList>
    </citation>
    <scope>NUCLEOTIDE SEQUENCE [LARGE SCALE GENOMIC DNA]</scope>
    <source>
        <strain evidence="2">Peat soil MAG SbA5</strain>
    </source>
</reference>
<dbReference type="PANTHER" id="PTHR47197">
    <property type="entry name" value="PROTEIN NIRF"/>
    <property type="match status" value="1"/>
</dbReference>
<dbReference type="InterPro" id="IPR019405">
    <property type="entry name" value="Lactonase_7-beta_prop"/>
</dbReference>